<keyword evidence="2" id="KW-0732">Signal</keyword>
<feature type="domain" description="DUF4232" evidence="3">
    <location>
        <begin position="113"/>
        <end position="230"/>
    </location>
</feature>
<comment type="caution">
    <text evidence="4">The sequence shown here is derived from an EMBL/GenBank/DDBJ whole genome shotgun (WGS) entry which is preliminary data.</text>
</comment>
<dbReference type="Proteomes" id="UP000186455">
    <property type="component" value="Unassembled WGS sequence"/>
</dbReference>
<evidence type="ECO:0000313" key="5">
    <source>
        <dbReference type="Proteomes" id="UP000186455"/>
    </source>
</evidence>
<name>A0A1Q4V251_9ACTN</name>
<dbReference type="EMBL" id="LFBV01000008">
    <property type="protein sequence ID" value="OKH91955.1"/>
    <property type="molecule type" value="Genomic_DNA"/>
</dbReference>
<feature type="signal peptide" evidence="2">
    <location>
        <begin position="1"/>
        <end position="29"/>
    </location>
</feature>
<evidence type="ECO:0000256" key="1">
    <source>
        <dbReference type="SAM" id="MobiDB-lite"/>
    </source>
</evidence>
<protein>
    <recommendedName>
        <fullName evidence="3">DUF4232 domain-containing protein</fullName>
    </recommendedName>
</protein>
<dbReference type="RefSeq" id="WP_073792944.1">
    <property type="nucleotide sequence ID" value="NZ_JBITDR010000015.1"/>
</dbReference>
<feature type="compositionally biased region" description="Low complexity" evidence="1">
    <location>
        <begin position="35"/>
        <end position="57"/>
    </location>
</feature>
<proteinExistence type="predicted"/>
<dbReference type="InterPro" id="IPR025326">
    <property type="entry name" value="DUF4232"/>
</dbReference>
<evidence type="ECO:0000259" key="3">
    <source>
        <dbReference type="Pfam" id="PF14016"/>
    </source>
</evidence>
<organism evidence="4 5">
    <name type="scientific">Streptomyces uncialis</name>
    <dbReference type="NCBI Taxonomy" id="1048205"/>
    <lineage>
        <taxon>Bacteria</taxon>
        <taxon>Bacillati</taxon>
        <taxon>Actinomycetota</taxon>
        <taxon>Actinomycetes</taxon>
        <taxon>Kitasatosporales</taxon>
        <taxon>Streptomycetaceae</taxon>
        <taxon>Streptomyces</taxon>
    </lineage>
</organism>
<dbReference type="PROSITE" id="PS51257">
    <property type="entry name" value="PROKAR_LIPOPROTEIN"/>
    <property type="match status" value="1"/>
</dbReference>
<feature type="compositionally biased region" description="Basic and acidic residues" evidence="1">
    <location>
        <begin position="63"/>
        <end position="73"/>
    </location>
</feature>
<dbReference type="Pfam" id="PF14016">
    <property type="entry name" value="DUF4232"/>
    <property type="match status" value="1"/>
</dbReference>
<feature type="compositionally biased region" description="Polar residues" evidence="1">
    <location>
        <begin position="109"/>
        <end position="118"/>
    </location>
</feature>
<keyword evidence="5" id="KW-1185">Reference proteome</keyword>
<reference evidence="4 5" key="1">
    <citation type="submission" date="2015-06" db="EMBL/GenBank/DDBJ databases">
        <title>Cloning and characterization of the uncialamcin biosynthetic gene cluster.</title>
        <authorList>
            <person name="Yan X."/>
            <person name="Huang T."/>
            <person name="Ge H."/>
            <person name="Shen B."/>
        </authorList>
    </citation>
    <scope>NUCLEOTIDE SEQUENCE [LARGE SCALE GENOMIC DNA]</scope>
    <source>
        <strain evidence="4 5">DCA2648</strain>
    </source>
</reference>
<evidence type="ECO:0000313" key="4">
    <source>
        <dbReference type="EMBL" id="OKH91955.1"/>
    </source>
</evidence>
<feature type="chain" id="PRO_5012795541" description="DUF4232 domain-containing protein" evidence="2">
    <location>
        <begin position="30"/>
        <end position="241"/>
    </location>
</feature>
<gene>
    <name evidence="4" type="ORF">AB852_27320</name>
</gene>
<sequence>MFRDRRKSFLVSAALVGGAMLLTACQDTAKDNGARDSSSAASAGSEAAESGSSAAESGAGGDKGADSTDKGAEEAPGSGADMGDGERQPVTEDQGGSGVDTGDGERTPVGQSCGTNDISWSTRAESQAGGYILIIAKAKPGITCDLAAALPVVAFGSDGTEAGPAEQSAGRQITLTGGTTAYAGLNPKTTTEDGGKELEHIIVSAADDDPNPVSLPVGTITVDKPVVTNWHTAPSDAVPVS</sequence>
<dbReference type="AlphaFoldDB" id="A0A1Q4V251"/>
<accession>A0A1Q4V251</accession>
<evidence type="ECO:0000256" key="2">
    <source>
        <dbReference type="SAM" id="SignalP"/>
    </source>
</evidence>
<feature type="region of interest" description="Disordered" evidence="1">
    <location>
        <begin position="30"/>
        <end position="118"/>
    </location>
</feature>